<keyword evidence="2" id="KW-0472">Membrane</keyword>
<evidence type="ECO:0000256" key="2">
    <source>
        <dbReference type="SAM" id="Phobius"/>
    </source>
</evidence>
<proteinExistence type="predicted"/>
<organism evidence="3 4">
    <name type="scientific">Nocardia ninae NBRC 108245</name>
    <dbReference type="NCBI Taxonomy" id="1210091"/>
    <lineage>
        <taxon>Bacteria</taxon>
        <taxon>Bacillati</taxon>
        <taxon>Actinomycetota</taxon>
        <taxon>Actinomycetes</taxon>
        <taxon>Mycobacteriales</taxon>
        <taxon>Nocardiaceae</taxon>
        <taxon>Nocardia</taxon>
    </lineage>
</organism>
<dbReference type="Proteomes" id="UP000321424">
    <property type="component" value="Unassembled WGS sequence"/>
</dbReference>
<feature type="region of interest" description="Disordered" evidence="1">
    <location>
        <begin position="60"/>
        <end position="81"/>
    </location>
</feature>
<keyword evidence="2" id="KW-1133">Transmembrane helix</keyword>
<dbReference type="AlphaFoldDB" id="A0A511M649"/>
<evidence type="ECO:0000313" key="4">
    <source>
        <dbReference type="Proteomes" id="UP000321424"/>
    </source>
</evidence>
<accession>A0A511M649</accession>
<keyword evidence="2" id="KW-0812">Transmembrane</keyword>
<evidence type="ECO:0000256" key="1">
    <source>
        <dbReference type="SAM" id="MobiDB-lite"/>
    </source>
</evidence>
<name>A0A511M649_9NOCA</name>
<dbReference type="EMBL" id="BJXA01000002">
    <property type="protein sequence ID" value="GEM36103.1"/>
    <property type="molecule type" value="Genomic_DNA"/>
</dbReference>
<evidence type="ECO:0000313" key="3">
    <source>
        <dbReference type="EMBL" id="GEM36103.1"/>
    </source>
</evidence>
<sequence>MITALALAVLLNGVSRVFVVTPRNDGLCVAPVSIIIGVLVLWTLIVQRRNRLRAELPESAPLRSTACRTSRRDPLRVPPRR</sequence>
<protein>
    <submittedName>
        <fullName evidence="3">Uncharacterized protein</fullName>
    </submittedName>
</protein>
<comment type="caution">
    <text evidence="3">The sequence shown here is derived from an EMBL/GenBank/DDBJ whole genome shotgun (WGS) entry which is preliminary data.</text>
</comment>
<feature type="transmembrane region" description="Helical" evidence="2">
    <location>
        <begin position="26"/>
        <end position="46"/>
    </location>
</feature>
<keyword evidence="4" id="KW-1185">Reference proteome</keyword>
<reference evidence="3 4" key="1">
    <citation type="submission" date="2019-07" db="EMBL/GenBank/DDBJ databases">
        <title>Whole genome shotgun sequence of Nocardia ninae NBRC 108245.</title>
        <authorList>
            <person name="Hosoyama A."/>
            <person name="Uohara A."/>
            <person name="Ohji S."/>
            <person name="Ichikawa N."/>
        </authorList>
    </citation>
    <scope>NUCLEOTIDE SEQUENCE [LARGE SCALE GENOMIC DNA]</scope>
    <source>
        <strain evidence="3 4">NBRC 108245</strain>
    </source>
</reference>
<gene>
    <name evidence="3" type="ORF">NN4_06220</name>
</gene>